<dbReference type="EMBL" id="LSYV01000829">
    <property type="protein sequence ID" value="KXZ41082.1"/>
    <property type="molecule type" value="Genomic_DNA"/>
</dbReference>
<evidence type="ECO:0000313" key="2">
    <source>
        <dbReference type="Proteomes" id="UP000075714"/>
    </source>
</evidence>
<dbReference type="Proteomes" id="UP000075714">
    <property type="component" value="Unassembled WGS sequence"/>
</dbReference>
<evidence type="ECO:0000313" key="1">
    <source>
        <dbReference type="EMBL" id="KXZ41082.1"/>
    </source>
</evidence>
<dbReference type="OrthoDB" id="775972at2759"/>
<dbReference type="STRING" id="33097.A0A150FTY7"/>
<dbReference type="Gene3D" id="3.10.10.10">
    <property type="entry name" value="HIV Type 1 Reverse Transcriptase, subunit A, domain 1"/>
    <property type="match status" value="1"/>
</dbReference>
<dbReference type="SUPFAM" id="SSF56672">
    <property type="entry name" value="DNA/RNA polymerases"/>
    <property type="match status" value="1"/>
</dbReference>
<comment type="caution">
    <text evidence="1">The sequence shown here is derived from an EMBL/GenBank/DDBJ whole genome shotgun (WGS) entry which is preliminary data.</text>
</comment>
<keyword evidence="2" id="KW-1185">Reference proteome</keyword>
<gene>
    <name evidence="1" type="ORF">GPECTOR_833g66</name>
</gene>
<organism evidence="1 2">
    <name type="scientific">Gonium pectorale</name>
    <name type="common">Green alga</name>
    <dbReference type="NCBI Taxonomy" id="33097"/>
    <lineage>
        <taxon>Eukaryota</taxon>
        <taxon>Viridiplantae</taxon>
        <taxon>Chlorophyta</taxon>
        <taxon>core chlorophytes</taxon>
        <taxon>Chlorophyceae</taxon>
        <taxon>CS clade</taxon>
        <taxon>Chlamydomonadales</taxon>
        <taxon>Volvocaceae</taxon>
        <taxon>Gonium</taxon>
    </lineage>
</organism>
<dbReference type="AlphaFoldDB" id="A0A150FTY7"/>
<protein>
    <submittedName>
        <fullName evidence="1">Uncharacterized protein</fullName>
    </submittedName>
</protein>
<sequence length="138" mass="15422">MTLSPEKHLQVAMEHAEEVRGAGIKADPEICEVLSGRVNSELAEDEQELLRRCLLDNADVFALTNSQLGRTNWVEMDIDTGDATPIAVQPYRMARKELDALKAEVERLLKDDIMVKVQDGKGTHFTFSTKMLMVPSAH</sequence>
<proteinExistence type="predicted"/>
<name>A0A150FTY7_GONPE</name>
<reference evidence="2" key="1">
    <citation type="journal article" date="2016" name="Nat. Commun.">
        <title>The Gonium pectorale genome demonstrates co-option of cell cycle regulation during the evolution of multicellularity.</title>
        <authorList>
            <person name="Hanschen E.R."/>
            <person name="Marriage T.N."/>
            <person name="Ferris P.J."/>
            <person name="Hamaji T."/>
            <person name="Toyoda A."/>
            <person name="Fujiyama A."/>
            <person name="Neme R."/>
            <person name="Noguchi H."/>
            <person name="Minakuchi Y."/>
            <person name="Suzuki M."/>
            <person name="Kawai-Toyooka H."/>
            <person name="Smith D.R."/>
            <person name="Sparks H."/>
            <person name="Anderson J."/>
            <person name="Bakaric R."/>
            <person name="Luria V."/>
            <person name="Karger A."/>
            <person name="Kirschner M.W."/>
            <person name="Durand P.M."/>
            <person name="Michod R.E."/>
            <person name="Nozaki H."/>
            <person name="Olson B.J."/>
        </authorList>
    </citation>
    <scope>NUCLEOTIDE SEQUENCE [LARGE SCALE GENOMIC DNA]</scope>
    <source>
        <strain evidence="2">NIES-2863</strain>
    </source>
</reference>
<accession>A0A150FTY7</accession>
<dbReference type="InterPro" id="IPR043502">
    <property type="entry name" value="DNA/RNA_pol_sf"/>
</dbReference>